<proteinExistence type="predicted"/>
<gene>
    <name evidence="1" type="ORF">GBF38_010364</name>
</gene>
<accession>A0ACB7F6T7</accession>
<organism evidence="1 2">
    <name type="scientific">Nibea albiflora</name>
    <name type="common">Yellow drum</name>
    <name type="synonym">Corvina albiflora</name>
    <dbReference type="NCBI Taxonomy" id="240163"/>
    <lineage>
        <taxon>Eukaryota</taxon>
        <taxon>Metazoa</taxon>
        <taxon>Chordata</taxon>
        <taxon>Craniata</taxon>
        <taxon>Vertebrata</taxon>
        <taxon>Euteleostomi</taxon>
        <taxon>Actinopterygii</taxon>
        <taxon>Neopterygii</taxon>
        <taxon>Teleostei</taxon>
        <taxon>Neoteleostei</taxon>
        <taxon>Acanthomorphata</taxon>
        <taxon>Eupercaria</taxon>
        <taxon>Sciaenidae</taxon>
        <taxon>Nibea</taxon>
    </lineage>
</organism>
<reference evidence="1" key="1">
    <citation type="submission" date="2020-04" db="EMBL/GenBank/DDBJ databases">
        <title>A chromosome-scale assembly and high-density genetic map of the yellow drum (Nibea albiflora) genome.</title>
        <authorList>
            <person name="Xu D."/>
            <person name="Zhang W."/>
            <person name="Chen R."/>
            <person name="Tan P."/>
            <person name="Wang L."/>
            <person name="Song H."/>
            <person name="Tian L."/>
            <person name="Zhu Q."/>
            <person name="Wang B."/>
        </authorList>
    </citation>
    <scope>NUCLEOTIDE SEQUENCE</scope>
    <source>
        <strain evidence="1">ZJHYS-2018</strain>
    </source>
</reference>
<name>A0ACB7F6T7_NIBAL</name>
<comment type="caution">
    <text evidence="1">The sequence shown here is derived from an EMBL/GenBank/DDBJ whole genome shotgun (WGS) entry which is preliminary data.</text>
</comment>
<protein>
    <submittedName>
        <fullName evidence="1">Uncharacterized protein</fullName>
    </submittedName>
</protein>
<dbReference type="Proteomes" id="UP000805704">
    <property type="component" value="Chromosome 18"/>
</dbReference>
<sequence>MDGIKRSIDKTNRETEREGERELHLSAGYHPTDTQPAVSFFSTSAVIRSISRKTTNETPSVHFLSTLILISVTVRTLEMSHFGPEAGYTLHELVT</sequence>
<dbReference type="EMBL" id="CM024806">
    <property type="protein sequence ID" value="KAG8008751.1"/>
    <property type="molecule type" value="Genomic_DNA"/>
</dbReference>
<keyword evidence="2" id="KW-1185">Reference proteome</keyword>
<evidence type="ECO:0000313" key="2">
    <source>
        <dbReference type="Proteomes" id="UP000805704"/>
    </source>
</evidence>
<evidence type="ECO:0000313" key="1">
    <source>
        <dbReference type="EMBL" id="KAG8008751.1"/>
    </source>
</evidence>